<protein>
    <recommendedName>
        <fullName evidence="1">SseB protein N-terminal domain-containing protein</fullName>
    </recommendedName>
</protein>
<dbReference type="Pfam" id="PF07179">
    <property type="entry name" value="SseB"/>
    <property type="match status" value="1"/>
</dbReference>
<sequence>MRSLPDPGFAGDDGAADPALVTALTAYQRDPAGGRADALVALQRTRLLVPVVAVLGEVEHDAQGLARDKTSDMAAVLLRGRDGRSALLAFTGLASLQQWRADARPVPVDAADAARAAVQEGADALVVDVAGPVLFAVEGESLRALADGFELREVAGRPTWVRAEPSPGAGPVR</sequence>
<reference evidence="2" key="1">
    <citation type="submission" date="2020-02" db="EMBL/GenBank/DDBJ databases">
        <authorList>
            <person name="Meier V. D."/>
        </authorList>
    </citation>
    <scope>NUCLEOTIDE SEQUENCE</scope>
    <source>
        <strain evidence="2">AVDCRST_MAG36</strain>
    </source>
</reference>
<feature type="domain" description="SseB protein N-terminal" evidence="1">
    <location>
        <begin position="20"/>
        <end position="144"/>
    </location>
</feature>
<evidence type="ECO:0000259" key="1">
    <source>
        <dbReference type="Pfam" id="PF07179"/>
    </source>
</evidence>
<proteinExistence type="predicted"/>
<dbReference type="InterPro" id="IPR009839">
    <property type="entry name" value="SseB_N"/>
</dbReference>
<gene>
    <name evidence="2" type="ORF">AVDCRST_MAG36-1451</name>
</gene>
<organism evidence="2">
    <name type="scientific">uncultured Nocardioidaceae bacterium</name>
    <dbReference type="NCBI Taxonomy" id="253824"/>
    <lineage>
        <taxon>Bacteria</taxon>
        <taxon>Bacillati</taxon>
        <taxon>Actinomycetota</taxon>
        <taxon>Actinomycetes</taxon>
        <taxon>Propionibacteriales</taxon>
        <taxon>Nocardioidaceae</taxon>
        <taxon>environmental samples</taxon>
    </lineage>
</organism>
<dbReference type="EMBL" id="CADCUH010000091">
    <property type="protein sequence ID" value="CAA9342159.1"/>
    <property type="molecule type" value="Genomic_DNA"/>
</dbReference>
<dbReference type="AlphaFoldDB" id="A0A6J4LU53"/>
<accession>A0A6J4LU53</accession>
<evidence type="ECO:0000313" key="2">
    <source>
        <dbReference type="EMBL" id="CAA9342159.1"/>
    </source>
</evidence>
<name>A0A6J4LU53_9ACTN</name>